<dbReference type="Proteomes" id="UP000634136">
    <property type="component" value="Unassembled WGS sequence"/>
</dbReference>
<dbReference type="AlphaFoldDB" id="A0A834TLG8"/>
<dbReference type="GO" id="GO:0003676">
    <property type="term" value="F:nucleic acid binding"/>
    <property type="evidence" value="ECO:0007669"/>
    <property type="project" value="InterPro"/>
</dbReference>
<dbReference type="OrthoDB" id="687991at2759"/>
<evidence type="ECO:0000313" key="3">
    <source>
        <dbReference type="EMBL" id="KAF7823060.1"/>
    </source>
</evidence>
<gene>
    <name evidence="3" type="ORF">G2W53_021204</name>
</gene>
<organism evidence="3 4">
    <name type="scientific">Senna tora</name>
    <dbReference type="NCBI Taxonomy" id="362788"/>
    <lineage>
        <taxon>Eukaryota</taxon>
        <taxon>Viridiplantae</taxon>
        <taxon>Streptophyta</taxon>
        <taxon>Embryophyta</taxon>
        <taxon>Tracheophyta</taxon>
        <taxon>Spermatophyta</taxon>
        <taxon>Magnoliopsida</taxon>
        <taxon>eudicotyledons</taxon>
        <taxon>Gunneridae</taxon>
        <taxon>Pentapetalae</taxon>
        <taxon>rosids</taxon>
        <taxon>fabids</taxon>
        <taxon>Fabales</taxon>
        <taxon>Fabaceae</taxon>
        <taxon>Caesalpinioideae</taxon>
        <taxon>Cassia clade</taxon>
        <taxon>Senna</taxon>
    </lineage>
</organism>
<feature type="compositionally biased region" description="Polar residues" evidence="1">
    <location>
        <begin position="183"/>
        <end position="196"/>
    </location>
</feature>
<feature type="region of interest" description="Disordered" evidence="1">
    <location>
        <begin position="1"/>
        <end position="91"/>
    </location>
</feature>
<dbReference type="Pfam" id="PF13456">
    <property type="entry name" value="RVT_3"/>
    <property type="match status" value="1"/>
</dbReference>
<evidence type="ECO:0000313" key="4">
    <source>
        <dbReference type="Proteomes" id="UP000634136"/>
    </source>
</evidence>
<dbReference type="PANTHER" id="PTHR47723:SF19">
    <property type="entry name" value="POLYNUCLEOTIDYL TRANSFERASE, RIBONUCLEASE H-LIKE SUPERFAMILY PROTEIN"/>
    <property type="match status" value="1"/>
</dbReference>
<dbReference type="PANTHER" id="PTHR47723">
    <property type="entry name" value="OS05G0353850 PROTEIN"/>
    <property type="match status" value="1"/>
</dbReference>
<reference evidence="3" key="1">
    <citation type="submission" date="2020-09" db="EMBL/GenBank/DDBJ databases">
        <title>Genome-Enabled Discovery of Anthraquinone Biosynthesis in Senna tora.</title>
        <authorList>
            <person name="Kang S.-H."/>
            <person name="Pandey R.P."/>
            <person name="Lee C.-M."/>
            <person name="Sim J.-S."/>
            <person name="Jeong J.-T."/>
            <person name="Choi B.-S."/>
            <person name="Jung M."/>
            <person name="Ginzburg D."/>
            <person name="Zhao K."/>
            <person name="Won S.Y."/>
            <person name="Oh T.-J."/>
            <person name="Yu Y."/>
            <person name="Kim N.-H."/>
            <person name="Lee O.R."/>
            <person name="Lee T.-H."/>
            <person name="Bashyal P."/>
            <person name="Kim T.-S."/>
            <person name="Lee W.-H."/>
            <person name="Kawkins C."/>
            <person name="Kim C.-K."/>
            <person name="Kim J.S."/>
            <person name="Ahn B.O."/>
            <person name="Rhee S.Y."/>
            <person name="Sohng J.K."/>
        </authorList>
    </citation>
    <scope>NUCLEOTIDE SEQUENCE</scope>
    <source>
        <tissue evidence="3">Leaf</tissue>
    </source>
</reference>
<feature type="compositionally biased region" description="Basic and acidic residues" evidence="1">
    <location>
        <begin position="158"/>
        <end position="182"/>
    </location>
</feature>
<feature type="compositionally biased region" description="Basic and acidic residues" evidence="1">
    <location>
        <begin position="209"/>
        <end position="220"/>
    </location>
</feature>
<dbReference type="InterPro" id="IPR002156">
    <property type="entry name" value="RNaseH_domain"/>
</dbReference>
<dbReference type="InterPro" id="IPR053151">
    <property type="entry name" value="RNase_H-like"/>
</dbReference>
<evidence type="ECO:0000259" key="2">
    <source>
        <dbReference type="Pfam" id="PF13456"/>
    </source>
</evidence>
<name>A0A834TLG8_9FABA</name>
<protein>
    <submittedName>
        <fullName evidence="3">Putative ribonuclease H protein</fullName>
    </submittedName>
</protein>
<comment type="caution">
    <text evidence="3">The sequence shown here is derived from an EMBL/GenBank/DDBJ whole genome shotgun (WGS) entry which is preliminary data.</text>
</comment>
<keyword evidence="4" id="KW-1185">Reference proteome</keyword>
<feature type="region of interest" description="Disordered" evidence="1">
    <location>
        <begin position="158"/>
        <end position="220"/>
    </location>
</feature>
<sequence length="445" mass="51066">MEGNGKSLTAEEQDNLCRSKKKFKPDNESGAGENGLQPATSDTQMSEMEASPITQNKHQEEAPNPYSNQEGHEKEEGEAEASTDYNDQSIIIDNNRQFEVGREAFGPWMLVTPRGRRRPSIQKKDIPNNPYPRTYTVGSRFAAINIDEETEMEIDEQIKEEGDQERKTPVTIDQEPKQKTETSTKNLSINTSSKSPAKQVGVPKAPTKHPTDEAHDKGEMDSKMKEQLQMMKIIEKQYGLIDSSLSQLGATQKSLLHHKDWSSFCNCNEREWIKLNLSNCFNKNRIKDWGSFFGTACWLIWRQRNDWLFNNKHNRGLSLLPQIEYYYNELAEVAHIKRANQNWVVNPFEGWSPPAEDSVLALQLVSDAPLSGHPLHQIIAKIQELMRRSWDIRIRHVDRDRNSVADCLAKFAHSLNFVPQVYKDPLPICRNVYEMDLRKLGFLPV</sequence>
<feature type="compositionally biased region" description="Polar residues" evidence="1">
    <location>
        <begin position="37"/>
        <end position="56"/>
    </location>
</feature>
<evidence type="ECO:0000256" key="1">
    <source>
        <dbReference type="SAM" id="MobiDB-lite"/>
    </source>
</evidence>
<dbReference type="EMBL" id="JAAIUW010000007">
    <property type="protein sequence ID" value="KAF7823060.1"/>
    <property type="molecule type" value="Genomic_DNA"/>
</dbReference>
<accession>A0A834TLG8</accession>
<dbReference type="GO" id="GO:0004523">
    <property type="term" value="F:RNA-DNA hybrid ribonuclease activity"/>
    <property type="evidence" value="ECO:0007669"/>
    <property type="project" value="InterPro"/>
</dbReference>
<proteinExistence type="predicted"/>
<feature type="domain" description="RNase H type-1" evidence="2">
    <location>
        <begin position="365"/>
        <end position="412"/>
    </location>
</feature>